<protein>
    <submittedName>
        <fullName evidence="1">General transcription factor II-I repeat domain-containing protein 2</fullName>
    </submittedName>
</protein>
<dbReference type="PANTHER" id="PTHR45913:SF5">
    <property type="entry name" value="GENERAL TRANSCRIPTION FACTOR II-I REPEAT DOMAIN-CONTAINING PROTEIN 2A-LIKE PROTEIN"/>
    <property type="match status" value="1"/>
</dbReference>
<proteinExistence type="predicted"/>
<sequence length="337" mass="39676">MYIYSKCKFQIERLEALETSTKGINIFNKLKCRVETLLLKNDDLIWSKLESVCTNGAPCMIGKNIGRVTLLEEFLNIKLNKYHCITLIHLESLCTKVLKFDHVLKPVSRRINKIKARPLNHRLFRTLFEDVINESGELLLFCEVRWLAKGKALERFWNIKNEIIEFLENNNELPDECKLLRDKNWLNDLAFLTDIFGHLNILNKRFQGEGNLFPVLVGFINSFMSRLCLFESNLEMGNLDHFVRLKSIYLPTDTPLTIFKNHISTLFVSSQERFCRFKEEEYLNNLFINPFIISTDDLQKYNPNMQLEIIELQSSTVLKCKYKELPDIVEFWKCVSE</sequence>
<reference evidence="1" key="1">
    <citation type="submission" date="2018-04" db="EMBL/GenBank/DDBJ databases">
        <title>Transcriptome of Schizaphis graminum biotype I.</title>
        <authorList>
            <person name="Scully E.D."/>
            <person name="Geib S.M."/>
            <person name="Palmer N.A."/>
            <person name="Koch K."/>
            <person name="Bradshaw J."/>
            <person name="Heng-Moss T."/>
            <person name="Sarath G."/>
        </authorList>
    </citation>
    <scope>NUCLEOTIDE SEQUENCE</scope>
</reference>
<dbReference type="AlphaFoldDB" id="A0A2S2NFQ3"/>
<name>A0A2S2NFQ3_SCHGA</name>
<gene>
    <name evidence="1" type="primary">GTF2IRD2_5</name>
    <name evidence="1" type="ORF">g.738</name>
</gene>
<organism evidence="1">
    <name type="scientific">Schizaphis graminum</name>
    <name type="common">Green bug aphid</name>
    <dbReference type="NCBI Taxonomy" id="13262"/>
    <lineage>
        <taxon>Eukaryota</taxon>
        <taxon>Metazoa</taxon>
        <taxon>Ecdysozoa</taxon>
        <taxon>Arthropoda</taxon>
        <taxon>Hexapoda</taxon>
        <taxon>Insecta</taxon>
        <taxon>Pterygota</taxon>
        <taxon>Neoptera</taxon>
        <taxon>Paraneoptera</taxon>
        <taxon>Hemiptera</taxon>
        <taxon>Sternorrhyncha</taxon>
        <taxon>Aphidomorpha</taxon>
        <taxon>Aphidoidea</taxon>
        <taxon>Aphididae</taxon>
        <taxon>Aphidini</taxon>
        <taxon>Schizaphis</taxon>
    </lineage>
</organism>
<evidence type="ECO:0000313" key="1">
    <source>
        <dbReference type="EMBL" id="MBY16010.1"/>
    </source>
</evidence>
<dbReference type="EMBL" id="GGMR01003391">
    <property type="protein sequence ID" value="MBY16010.1"/>
    <property type="molecule type" value="Transcribed_RNA"/>
</dbReference>
<dbReference type="PANTHER" id="PTHR45913">
    <property type="entry name" value="EPM2A-INTERACTING PROTEIN 1"/>
    <property type="match status" value="1"/>
</dbReference>
<accession>A0A2S2NFQ3</accession>